<dbReference type="Proteomes" id="UP001642464">
    <property type="component" value="Unassembled WGS sequence"/>
</dbReference>
<feature type="region of interest" description="Disordered" evidence="1">
    <location>
        <begin position="312"/>
        <end position="331"/>
    </location>
</feature>
<dbReference type="GO" id="GO:0016787">
    <property type="term" value="F:hydrolase activity"/>
    <property type="evidence" value="ECO:0007669"/>
    <property type="project" value="UniProtKB-KW"/>
</dbReference>
<reference evidence="2 3" key="1">
    <citation type="submission" date="2024-02" db="EMBL/GenBank/DDBJ databases">
        <authorList>
            <person name="Chen Y."/>
            <person name="Shah S."/>
            <person name="Dougan E. K."/>
            <person name="Thang M."/>
            <person name="Chan C."/>
        </authorList>
    </citation>
    <scope>NUCLEOTIDE SEQUENCE [LARGE SCALE GENOMIC DNA]</scope>
</reference>
<sequence length="457" mass="50404">MRRSSRSEPSLARALSPAADAKSTETPSALRQIEAPSTALGYIAYSFDINSGGLAPQEPMPLGGGARIELRTMGKHSQQAESEVARMAAVPKALNEFLKSKAGAERRDELDELARARRVRMEIVKGLFEPLGFVLDEGDSTLWLANASKLRCRFLPKTAQDGVHDETLKSEVLFFEEEDFEEEMRETESVIEYLKKRFGGDPGVASGGNGVRGIEVSASDQLAGVGVPSNLVNFYEEEEKMLRYYEDEVRIMALRRERLPQHESKAVGLGCWFRRWVKAVKGVRPPQGGDVPSYDLRGMVVTGTISVSTVTDTMERPWSPPVSSGAETKTTPDLQDVLPKHLARAQEAFQRVSQQISSLRSSRASRVCVSGSSKAEENGAQGAKNFQLAEAKEELRQGLKVLRDTRPKHLALREEVMAELAGCLKTGEEGGWWYENKDSKGHWAEVQIPKCGNGCFS</sequence>
<name>A0ABP0JHE2_9DINO</name>
<organism evidence="2 3">
    <name type="scientific">Durusdinium trenchii</name>
    <dbReference type="NCBI Taxonomy" id="1381693"/>
    <lineage>
        <taxon>Eukaryota</taxon>
        <taxon>Sar</taxon>
        <taxon>Alveolata</taxon>
        <taxon>Dinophyceae</taxon>
        <taxon>Suessiales</taxon>
        <taxon>Symbiodiniaceae</taxon>
        <taxon>Durusdinium</taxon>
    </lineage>
</organism>
<evidence type="ECO:0000313" key="3">
    <source>
        <dbReference type="Proteomes" id="UP001642464"/>
    </source>
</evidence>
<accession>A0ABP0JHE2</accession>
<feature type="region of interest" description="Disordered" evidence="1">
    <location>
        <begin position="1"/>
        <end position="32"/>
    </location>
</feature>
<feature type="compositionally biased region" description="Polar residues" evidence="1">
    <location>
        <begin position="321"/>
        <end position="331"/>
    </location>
</feature>
<proteinExistence type="predicted"/>
<evidence type="ECO:0000313" key="2">
    <source>
        <dbReference type="EMBL" id="CAK9013763.1"/>
    </source>
</evidence>
<protein>
    <submittedName>
        <fullName evidence="2">Alpha/beta hydrolase domain-containing protein 17C</fullName>
    </submittedName>
</protein>
<dbReference type="EMBL" id="CAXAMM010007302">
    <property type="protein sequence ID" value="CAK9013763.1"/>
    <property type="molecule type" value="Genomic_DNA"/>
</dbReference>
<gene>
    <name evidence="2" type="ORF">SCF082_LOCUS12074</name>
</gene>
<keyword evidence="3" id="KW-1185">Reference proteome</keyword>
<comment type="caution">
    <text evidence="2">The sequence shown here is derived from an EMBL/GenBank/DDBJ whole genome shotgun (WGS) entry which is preliminary data.</text>
</comment>
<keyword evidence="2" id="KW-0378">Hydrolase</keyword>
<evidence type="ECO:0000256" key="1">
    <source>
        <dbReference type="SAM" id="MobiDB-lite"/>
    </source>
</evidence>